<feature type="transmembrane region" description="Helical" evidence="1">
    <location>
        <begin position="118"/>
        <end position="141"/>
    </location>
</feature>
<dbReference type="Proteomes" id="UP001527866">
    <property type="component" value="Unassembled WGS sequence"/>
</dbReference>
<comment type="caution">
    <text evidence="3">The sequence shown here is derived from an EMBL/GenBank/DDBJ whole genome shotgun (WGS) entry which is preliminary data.</text>
</comment>
<dbReference type="PANTHER" id="PTHR31272">
    <property type="entry name" value="CYTOCHROME C-TYPE BIOGENESIS PROTEIN HI_1454-RELATED"/>
    <property type="match status" value="1"/>
</dbReference>
<dbReference type="Pfam" id="PF13386">
    <property type="entry name" value="DsbD_2"/>
    <property type="match status" value="1"/>
</dbReference>
<dbReference type="InterPro" id="IPR039447">
    <property type="entry name" value="UreH-like_TM_dom"/>
</dbReference>
<accession>A0ABT4UE33</accession>
<feature type="transmembrane region" description="Helical" evidence="1">
    <location>
        <begin position="238"/>
        <end position="256"/>
    </location>
</feature>
<keyword evidence="1" id="KW-0472">Membrane</keyword>
<reference evidence="3 4" key="1">
    <citation type="submission" date="2023-01" db="EMBL/GenBank/DDBJ databases">
        <title>Draft genome sequence of Nocardiopsis sp. RSe5-2 isolated from halophytes.</title>
        <authorList>
            <person name="Duangmal K."/>
            <person name="Chantavorakit T."/>
        </authorList>
    </citation>
    <scope>NUCLEOTIDE SEQUENCE [LARGE SCALE GENOMIC DNA]</scope>
    <source>
        <strain evidence="3 4">RSe5-2</strain>
    </source>
</reference>
<dbReference type="EMBL" id="JAQFWQ010000187">
    <property type="protein sequence ID" value="MDA2815231.1"/>
    <property type="molecule type" value="Genomic_DNA"/>
</dbReference>
<feature type="transmembrane region" description="Helical" evidence="1">
    <location>
        <begin position="83"/>
        <end position="106"/>
    </location>
</feature>
<dbReference type="PANTHER" id="PTHR31272:SF4">
    <property type="entry name" value="CYTOCHROME C-TYPE BIOGENESIS PROTEIN HI_1454-RELATED"/>
    <property type="match status" value="1"/>
</dbReference>
<evidence type="ECO:0000256" key="1">
    <source>
        <dbReference type="SAM" id="Phobius"/>
    </source>
</evidence>
<name>A0ABT4UE33_9ACTN</name>
<feature type="transmembrane region" description="Helical" evidence="1">
    <location>
        <begin position="197"/>
        <end position="217"/>
    </location>
</feature>
<evidence type="ECO:0000259" key="2">
    <source>
        <dbReference type="Pfam" id="PF13386"/>
    </source>
</evidence>
<evidence type="ECO:0000313" key="4">
    <source>
        <dbReference type="Proteomes" id="UP001527866"/>
    </source>
</evidence>
<gene>
    <name evidence="3" type="ORF">O4J56_31605</name>
</gene>
<keyword evidence="4" id="KW-1185">Reference proteome</keyword>
<dbReference type="InterPro" id="IPR051790">
    <property type="entry name" value="Cytochrome_c-biogenesis_DsbD"/>
</dbReference>
<organism evidence="3 4">
    <name type="scientific">Nocardiopsis endophytica</name>
    <dbReference type="NCBI Taxonomy" id="3018445"/>
    <lineage>
        <taxon>Bacteria</taxon>
        <taxon>Bacillati</taxon>
        <taxon>Actinomycetota</taxon>
        <taxon>Actinomycetes</taxon>
        <taxon>Streptosporangiales</taxon>
        <taxon>Nocardiopsidaceae</taxon>
        <taxon>Nocardiopsis</taxon>
    </lineage>
</organism>
<sequence>MDIQSIVMSGPLLLAVPLALAAGAITFLSPCCLPLVPGYLSYVAGMSGAEGDGSAAADGGEGAQGGAAVRTRRRAPGVLRARTVLGTLLFTAGFSGLFAAYGAFFGGLGGMLFAYQDLLIRVLGAATIVLGLMFMGALRWLPWTARSLKPALRPRSGLAGAPLLGVLFGLGWTPCMGPTLAAVLAMSTASGSPGRGAFLAFVYGLGVGLPFILAALAMTRAMRVAAWARRHGPAITRVGGVLLVLIGISQVVGLWSEFTVFMQRWAGGYTLPI</sequence>
<feature type="domain" description="Urease accessory protein UreH-like transmembrane" evidence="2">
    <location>
        <begin position="81"/>
        <end position="248"/>
    </location>
</feature>
<keyword evidence="1" id="KW-1133">Transmembrane helix</keyword>
<feature type="transmembrane region" description="Helical" evidence="1">
    <location>
        <begin position="12"/>
        <end position="36"/>
    </location>
</feature>
<protein>
    <submittedName>
        <fullName evidence="3">Sulfite exporter TauE/SafE family protein</fullName>
    </submittedName>
</protein>
<proteinExistence type="predicted"/>
<evidence type="ECO:0000313" key="3">
    <source>
        <dbReference type="EMBL" id="MDA2815231.1"/>
    </source>
</evidence>
<dbReference type="RefSeq" id="WP_270690884.1">
    <property type="nucleotide sequence ID" value="NZ_JAQFWQ010000187.1"/>
</dbReference>
<keyword evidence="1" id="KW-0812">Transmembrane</keyword>
<feature type="transmembrane region" description="Helical" evidence="1">
    <location>
        <begin position="162"/>
        <end position="185"/>
    </location>
</feature>